<dbReference type="PANTHER" id="PTHR33599">
    <property type="entry name" value="PROTEIN IDA-LIKE 5"/>
    <property type="match status" value="1"/>
</dbReference>
<evidence type="ECO:0000256" key="2">
    <source>
        <dbReference type="ARBA" id="ARBA00022525"/>
    </source>
</evidence>
<organism evidence="5 6">
    <name type="scientific">Dendrobium thyrsiflorum</name>
    <name type="common">Pinecone-like raceme dendrobium</name>
    <name type="synonym">Orchid</name>
    <dbReference type="NCBI Taxonomy" id="117978"/>
    <lineage>
        <taxon>Eukaryota</taxon>
        <taxon>Viridiplantae</taxon>
        <taxon>Streptophyta</taxon>
        <taxon>Embryophyta</taxon>
        <taxon>Tracheophyta</taxon>
        <taxon>Spermatophyta</taxon>
        <taxon>Magnoliopsida</taxon>
        <taxon>Liliopsida</taxon>
        <taxon>Asparagales</taxon>
        <taxon>Orchidaceae</taxon>
        <taxon>Epidendroideae</taxon>
        <taxon>Malaxideae</taxon>
        <taxon>Dendrobiinae</taxon>
        <taxon>Dendrobium</taxon>
    </lineage>
</organism>
<evidence type="ECO:0000256" key="1">
    <source>
        <dbReference type="ARBA" id="ARBA00004239"/>
    </source>
</evidence>
<keyword evidence="4" id="KW-0472">Membrane</keyword>
<keyword evidence="4" id="KW-1133">Transmembrane helix</keyword>
<accession>A0ABD0UDB6</accession>
<evidence type="ECO:0000256" key="3">
    <source>
        <dbReference type="ARBA" id="ARBA00022729"/>
    </source>
</evidence>
<dbReference type="GO" id="GO:0005576">
    <property type="term" value="C:extracellular region"/>
    <property type="evidence" value="ECO:0007669"/>
    <property type="project" value="UniProtKB-SubCell"/>
</dbReference>
<keyword evidence="6" id="KW-1185">Reference proteome</keyword>
<evidence type="ECO:0000313" key="6">
    <source>
        <dbReference type="Proteomes" id="UP001552299"/>
    </source>
</evidence>
<name>A0ABD0UDB6_DENTH</name>
<keyword evidence="3" id="KW-0732">Signal</keyword>
<reference evidence="5 6" key="1">
    <citation type="journal article" date="2024" name="Plant Biotechnol. J.">
        <title>Dendrobium thyrsiflorum genome and its molecular insights into genes involved in important horticultural traits.</title>
        <authorList>
            <person name="Chen B."/>
            <person name="Wang J.Y."/>
            <person name="Zheng P.J."/>
            <person name="Li K.L."/>
            <person name="Liang Y.M."/>
            <person name="Chen X.F."/>
            <person name="Zhang C."/>
            <person name="Zhao X."/>
            <person name="He X."/>
            <person name="Zhang G.Q."/>
            <person name="Liu Z.J."/>
            <person name="Xu Q."/>
        </authorList>
    </citation>
    <scope>NUCLEOTIDE SEQUENCE [LARGE SCALE GENOMIC DNA]</scope>
    <source>
        <strain evidence="5">GZMU011</strain>
    </source>
</reference>
<protein>
    <submittedName>
        <fullName evidence="5">Uncharacterized protein</fullName>
    </submittedName>
</protein>
<feature type="transmembrane region" description="Helical" evidence="4">
    <location>
        <begin position="84"/>
        <end position="101"/>
    </location>
</feature>
<gene>
    <name evidence="5" type="ORF">M5K25_022826</name>
</gene>
<comment type="caution">
    <text evidence="5">The sequence shown here is derived from an EMBL/GenBank/DDBJ whole genome shotgun (WGS) entry which is preliminary data.</text>
</comment>
<dbReference type="GO" id="GO:0010227">
    <property type="term" value="P:floral organ abscission"/>
    <property type="evidence" value="ECO:0007669"/>
    <property type="project" value="UniProtKB-ARBA"/>
</dbReference>
<dbReference type="Proteomes" id="UP001552299">
    <property type="component" value="Unassembled WGS sequence"/>
</dbReference>
<proteinExistence type="predicted"/>
<evidence type="ECO:0000313" key="5">
    <source>
        <dbReference type="EMBL" id="KAL0908337.1"/>
    </source>
</evidence>
<dbReference type="InterPro" id="IPR039639">
    <property type="entry name" value="IDA-like"/>
</dbReference>
<keyword evidence="2" id="KW-0964">Secreted</keyword>
<keyword evidence="4" id="KW-0812">Transmembrane</keyword>
<comment type="subcellular location">
    <subcellularLocation>
        <location evidence="1">Secreted</location>
        <location evidence="1">Extracellular space</location>
    </subcellularLocation>
</comment>
<dbReference type="EMBL" id="JANQDX010000017">
    <property type="protein sequence ID" value="KAL0908337.1"/>
    <property type="molecule type" value="Genomic_DNA"/>
</dbReference>
<evidence type="ECO:0000256" key="4">
    <source>
        <dbReference type="SAM" id="Phobius"/>
    </source>
</evidence>
<dbReference type="PANTHER" id="PTHR33599:SF20">
    <property type="entry name" value="PROTEIN IDA"/>
    <property type="match status" value="1"/>
</dbReference>
<sequence length="156" mass="17026">MESMNGLWEEFLVEREEELGGAWRSTKAHETGRDAGGLIFEDRHLLSNSTHSQLLKFQALLLASSPLVIRTPCFELMGRLSRGLLGLLLLLLLLLLAASSLCSGARTVQDFNNLQPGSSQRNPSLFFGFLPRAMPIPPSGPSKQHNSVGLQSNGRG</sequence>
<dbReference type="AlphaFoldDB" id="A0ABD0UDB6"/>